<dbReference type="SUPFAM" id="SSF51735">
    <property type="entry name" value="NAD(P)-binding Rossmann-fold domains"/>
    <property type="match status" value="1"/>
</dbReference>
<keyword evidence="2" id="KW-1185">Reference proteome</keyword>
<dbReference type="CDD" id="cd05325">
    <property type="entry name" value="carb_red_sniffer_like_SDR_c"/>
    <property type="match status" value="1"/>
</dbReference>
<dbReference type="Proteomes" id="UP000292702">
    <property type="component" value="Unassembled WGS sequence"/>
</dbReference>
<name>A0A4R0R9I5_9APHY</name>
<dbReference type="InterPro" id="IPR036291">
    <property type="entry name" value="NAD(P)-bd_dom_sf"/>
</dbReference>
<dbReference type="PANTHER" id="PTHR45458:SF1">
    <property type="entry name" value="SHORT CHAIN DEHYDROGENASE"/>
    <property type="match status" value="1"/>
</dbReference>
<proteinExistence type="predicted"/>
<dbReference type="GO" id="GO:0016616">
    <property type="term" value="F:oxidoreductase activity, acting on the CH-OH group of donors, NAD or NADP as acceptor"/>
    <property type="evidence" value="ECO:0007669"/>
    <property type="project" value="TreeGrafter"/>
</dbReference>
<reference evidence="1 2" key="1">
    <citation type="submission" date="2018-11" db="EMBL/GenBank/DDBJ databases">
        <title>Genome assembly of Steccherinum ochraceum LE-BIN_3174, the white-rot fungus of the Steccherinaceae family (The Residual Polyporoid clade, Polyporales, Basidiomycota).</title>
        <authorList>
            <person name="Fedorova T.V."/>
            <person name="Glazunova O.A."/>
            <person name="Landesman E.O."/>
            <person name="Moiseenko K.V."/>
            <person name="Psurtseva N.V."/>
            <person name="Savinova O.S."/>
            <person name="Shakhova N.V."/>
            <person name="Tyazhelova T.V."/>
            <person name="Vasina D.V."/>
        </authorList>
    </citation>
    <scope>NUCLEOTIDE SEQUENCE [LARGE SCALE GENOMIC DNA]</scope>
    <source>
        <strain evidence="1 2">LE-BIN_3174</strain>
    </source>
</reference>
<dbReference type="Gene3D" id="3.40.50.720">
    <property type="entry name" value="NAD(P)-binding Rossmann-like Domain"/>
    <property type="match status" value="1"/>
</dbReference>
<dbReference type="AlphaFoldDB" id="A0A4R0R9I5"/>
<dbReference type="PRINTS" id="PR00081">
    <property type="entry name" value="GDHRDH"/>
</dbReference>
<protein>
    <recommendedName>
        <fullName evidence="3">NAD(P)-binding protein</fullName>
    </recommendedName>
</protein>
<dbReference type="OrthoDB" id="9876299at2759"/>
<dbReference type="Pfam" id="PF00106">
    <property type="entry name" value="adh_short"/>
    <property type="match status" value="1"/>
</dbReference>
<dbReference type="InterPro" id="IPR002347">
    <property type="entry name" value="SDR_fam"/>
</dbReference>
<comment type="caution">
    <text evidence="1">The sequence shown here is derived from an EMBL/GenBank/DDBJ whole genome shotgun (WGS) entry which is preliminary data.</text>
</comment>
<organism evidence="1 2">
    <name type="scientific">Steccherinum ochraceum</name>
    <dbReference type="NCBI Taxonomy" id="92696"/>
    <lineage>
        <taxon>Eukaryota</taxon>
        <taxon>Fungi</taxon>
        <taxon>Dikarya</taxon>
        <taxon>Basidiomycota</taxon>
        <taxon>Agaricomycotina</taxon>
        <taxon>Agaricomycetes</taxon>
        <taxon>Polyporales</taxon>
        <taxon>Steccherinaceae</taxon>
        <taxon>Steccherinum</taxon>
    </lineage>
</organism>
<dbReference type="InterPro" id="IPR052184">
    <property type="entry name" value="SDR_enzymes"/>
</dbReference>
<evidence type="ECO:0008006" key="3">
    <source>
        <dbReference type="Google" id="ProtNLM"/>
    </source>
</evidence>
<gene>
    <name evidence="1" type="ORF">EIP91_009623</name>
</gene>
<accession>A0A4R0R9I5</accession>
<evidence type="ECO:0000313" key="1">
    <source>
        <dbReference type="EMBL" id="TCD60729.1"/>
    </source>
</evidence>
<dbReference type="PANTHER" id="PTHR45458">
    <property type="entry name" value="SHORT-CHAIN DEHYDROGENASE/REDUCTASE SDR"/>
    <property type="match status" value="1"/>
</dbReference>
<evidence type="ECO:0000313" key="2">
    <source>
        <dbReference type="Proteomes" id="UP000292702"/>
    </source>
</evidence>
<sequence>MATKTTWLITGTSRGIGLEFVRQLATSAENVVIASCRNPDAATDLKAIVSKAKGTMHVVPLDVGDLESIKGVEKYVKDIIGDEALDYLLNNAGTHPGEADAFNISPETFITAMNTNVLGPAKLAETLLPYLERSQRPVVMNMSSGLGSFGFDLGPICAAYSVSKTALNMITYKQAKAKPNVIFFAVDPGWVKTEMGGEGAQLEPDVSVSGILKLLKSISLQQSGQYFRHDGSTSPW</sequence>
<dbReference type="EMBL" id="RWJN01000553">
    <property type="protein sequence ID" value="TCD60729.1"/>
    <property type="molecule type" value="Genomic_DNA"/>
</dbReference>